<accession>A0A3B0S0Y0</accession>
<dbReference type="GO" id="GO:0070006">
    <property type="term" value="F:metalloaminopeptidase activity"/>
    <property type="evidence" value="ECO:0007669"/>
    <property type="project" value="InterPro"/>
</dbReference>
<dbReference type="Pfam" id="PF00557">
    <property type="entry name" value="Peptidase_M24"/>
    <property type="match status" value="1"/>
</dbReference>
<dbReference type="Gene3D" id="3.40.350.10">
    <property type="entry name" value="Creatinase/prolidase N-terminal domain"/>
    <property type="match status" value="2"/>
</dbReference>
<evidence type="ECO:0000256" key="2">
    <source>
        <dbReference type="ARBA" id="ARBA00022723"/>
    </source>
</evidence>
<evidence type="ECO:0000256" key="1">
    <source>
        <dbReference type="ARBA" id="ARBA00008766"/>
    </source>
</evidence>
<reference evidence="7" key="1">
    <citation type="submission" date="2018-06" db="EMBL/GenBank/DDBJ databases">
        <authorList>
            <person name="Zhirakovskaya E."/>
        </authorList>
    </citation>
    <scope>NUCLEOTIDE SEQUENCE</scope>
</reference>
<dbReference type="InterPro" id="IPR000587">
    <property type="entry name" value="Creatinase_N"/>
</dbReference>
<dbReference type="SUPFAM" id="SSF53092">
    <property type="entry name" value="Creatinase/prolidase N-terminal domain"/>
    <property type="match status" value="2"/>
</dbReference>
<evidence type="ECO:0000256" key="3">
    <source>
        <dbReference type="ARBA" id="ARBA00022801"/>
    </source>
</evidence>
<evidence type="ECO:0000259" key="5">
    <source>
        <dbReference type="Pfam" id="PF01321"/>
    </source>
</evidence>
<dbReference type="Pfam" id="PF01321">
    <property type="entry name" value="Creatinase_N"/>
    <property type="match status" value="1"/>
</dbReference>
<dbReference type="InterPro" id="IPR000994">
    <property type="entry name" value="Pept_M24"/>
</dbReference>
<evidence type="ECO:0000313" key="7">
    <source>
        <dbReference type="EMBL" id="VAV90203.1"/>
    </source>
</evidence>
<dbReference type="GO" id="GO:0046872">
    <property type="term" value="F:metal ion binding"/>
    <property type="evidence" value="ECO:0007669"/>
    <property type="project" value="UniProtKB-KW"/>
</dbReference>
<dbReference type="Pfam" id="PF16189">
    <property type="entry name" value="Creatinase_N_2"/>
    <property type="match status" value="1"/>
</dbReference>
<keyword evidence="3 7" id="KW-0378">Hydrolase</keyword>
<gene>
    <name evidence="7" type="ORF">MNBD_ALPHA02-757</name>
</gene>
<sequence length="594" mass="66035">MLNRLLALRQCLRELGLKGFLIPHADEHQCEYSPDNAKRLNWLTGFSGSAGLCAVTLDQAAIYVDGRYKIQVRQQANMKHFEPLSLHHDKMEDWFLSHLKEGDRVGYDPALHTRGWINSLSEQLARHDIDLVPVAENPIDGLWTDRPAPSKNPVFPHPLKFSGEKSKDKRAQIGSLLKADDIAAAVISSLDSIAWLLNIRGSDVEHSPLVLSYLILKHTGRAVLFVDEDKISDEVRGHLGRGVDIKPYADFLGAVKKIGRGAKNILVDPARTHAVVMDILEQGGATIVEKEDPCQIIKACKNEVELNGARAAHIRDGVAMCKFLCWFEGNVGAGQLDELLVTEKLLTFRKIQKDFRVLSFDTIAGAGPNGAIVHYRSSPESNRKIGGNMLFLLDSGGQYLDGTTDLTRTIAVGKPTEEQRDRYTRVLKGHIALAQARFPVGRSGAHLDTLARKSLWDVGLDYDHGTGHGVGSYLGVHEGPQSISSRGFGIALEPGMILSNEPGYYKSGEYGIRIENLMIVRASHFEEEERPMNIFETITFVPIDTRLINAHMMTSTEITWLNIYHAQVKEKIAPYLMDKELAWLQQATQSVMVL</sequence>
<dbReference type="EMBL" id="UOED01000056">
    <property type="protein sequence ID" value="VAV90203.1"/>
    <property type="molecule type" value="Genomic_DNA"/>
</dbReference>
<organism evidence="7">
    <name type="scientific">hydrothermal vent metagenome</name>
    <dbReference type="NCBI Taxonomy" id="652676"/>
    <lineage>
        <taxon>unclassified sequences</taxon>
        <taxon>metagenomes</taxon>
        <taxon>ecological metagenomes</taxon>
    </lineage>
</organism>
<dbReference type="CDD" id="cd01085">
    <property type="entry name" value="APP"/>
    <property type="match status" value="1"/>
</dbReference>
<dbReference type="InterPro" id="IPR033740">
    <property type="entry name" value="Pept_M24B"/>
</dbReference>
<dbReference type="InterPro" id="IPR032416">
    <property type="entry name" value="Peptidase_M24_C"/>
</dbReference>
<dbReference type="InterPro" id="IPR036005">
    <property type="entry name" value="Creatinase/aminopeptidase-like"/>
</dbReference>
<dbReference type="GO" id="GO:0005737">
    <property type="term" value="C:cytoplasm"/>
    <property type="evidence" value="ECO:0007669"/>
    <property type="project" value="UniProtKB-ARBA"/>
</dbReference>
<keyword evidence="7" id="KW-0031">Aminopeptidase</keyword>
<dbReference type="PANTHER" id="PTHR43763:SF6">
    <property type="entry name" value="XAA-PRO AMINOPEPTIDASE 1"/>
    <property type="match status" value="1"/>
</dbReference>
<dbReference type="FunFam" id="3.90.230.10:FF:000009">
    <property type="entry name" value="xaa-Pro aminopeptidase 2"/>
    <property type="match status" value="1"/>
</dbReference>
<dbReference type="InterPro" id="IPR029149">
    <property type="entry name" value="Creatin/AminoP/Spt16_N"/>
</dbReference>
<dbReference type="Pfam" id="PF16188">
    <property type="entry name" value="Peptidase_M24_C"/>
    <property type="match status" value="1"/>
</dbReference>
<dbReference type="PANTHER" id="PTHR43763">
    <property type="entry name" value="XAA-PRO AMINOPEPTIDASE 1"/>
    <property type="match status" value="1"/>
</dbReference>
<dbReference type="EC" id="3.4.11.9" evidence="7"/>
<protein>
    <submittedName>
        <fullName evidence="7">Xaa-Pro aminopeptidase</fullName>
        <ecNumber evidence="7">3.4.11.9</ecNumber>
    </submittedName>
</protein>
<keyword evidence="7" id="KW-0645">Protease</keyword>
<keyword evidence="2" id="KW-0479">Metal-binding</keyword>
<dbReference type="InterPro" id="IPR050422">
    <property type="entry name" value="X-Pro_aminopeptidase_P"/>
</dbReference>
<dbReference type="AlphaFoldDB" id="A0A3B0S0Y0"/>
<evidence type="ECO:0000259" key="4">
    <source>
        <dbReference type="Pfam" id="PF00557"/>
    </source>
</evidence>
<comment type="similarity">
    <text evidence="1">Belongs to the peptidase M24B family.</text>
</comment>
<dbReference type="Gene3D" id="3.90.230.10">
    <property type="entry name" value="Creatinase/methionine aminopeptidase superfamily"/>
    <property type="match status" value="1"/>
</dbReference>
<name>A0A3B0S0Y0_9ZZZZ</name>
<feature type="domain" description="Peptidase M24 C-terminal" evidence="6">
    <location>
        <begin position="535"/>
        <end position="590"/>
    </location>
</feature>
<evidence type="ECO:0000259" key="6">
    <source>
        <dbReference type="Pfam" id="PF16188"/>
    </source>
</evidence>
<dbReference type="SUPFAM" id="SSF55920">
    <property type="entry name" value="Creatinase/aminopeptidase"/>
    <property type="match status" value="1"/>
</dbReference>
<feature type="domain" description="Peptidase M24" evidence="4">
    <location>
        <begin position="309"/>
        <end position="521"/>
    </location>
</feature>
<proteinExistence type="inferred from homology"/>
<feature type="domain" description="Creatinase N-terminal" evidence="5">
    <location>
        <begin position="4"/>
        <end position="135"/>
    </location>
</feature>